<dbReference type="EMBL" id="SKCS01000145">
    <property type="protein sequence ID" value="TNN15575.1"/>
    <property type="molecule type" value="Genomic_DNA"/>
</dbReference>
<dbReference type="InterPro" id="IPR029063">
    <property type="entry name" value="SAM-dependent_MTases_sf"/>
</dbReference>
<comment type="similarity">
    <text evidence="4 5">Belongs to the class I-like SAM-binding methyltransferase superfamily. C5-methyltransferase family.</text>
</comment>
<evidence type="ECO:0000256" key="4">
    <source>
        <dbReference type="PROSITE-ProRule" id="PRU01016"/>
    </source>
</evidence>
<dbReference type="PRINTS" id="PR00105">
    <property type="entry name" value="C5METTRFRASE"/>
</dbReference>
<comment type="caution">
    <text evidence="6">The sequence shown here is derived from an EMBL/GenBank/DDBJ whole genome shotgun (WGS) entry which is preliminary data.</text>
</comment>
<keyword evidence="3 4" id="KW-0949">S-adenosyl-L-methionine</keyword>
<dbReference type="GO" id="GO:0032259">
    <property type="term" value="P:methylation"/>
    <property type="evidence" value="ECO:0007669"/>
    <property type="project" value="UniProtKB-KW"/>
</dbReference>
<dbReference type="OrthoDB" id="414133at2759"/>
<keyword evidence="1 4" id="KW-0489">Methyltransferase</keyword>
<dbReference type="EMBL" id="SKCS01000145">
    <property type="protein sequence ID" value="TNN15576.1"/>
    <property type="molecule type" value="Genomic_DNA"/>
</dbReference>
<feature type="active site" evidence="4">
    <location>
        <position position="76"/>
    </location>
</feature>
<dbReference type="PANTHER" id="PTHR46098:SF1">
    <property type="entry name" value="TRNA (CYTOSINE(38)-C(5))-METHYLTRANSFERASE"/>
    <property type="match status" value="1"/>
</dbReference>
<dbReference type="AlphaFoldDB" id="A0A4Z2DGL4"/>
<dbReference type="PANTHER" id="PTHR46098">
    <property type="entry name" value="TRNA (CYTOSINE(38)-C(5))-METHYLTRANSFERASE"/>
    <property type="match status" value="1"/>
</dbReference>
<evidence type="ECO:0000313" key="7">
    <source>
        <dbReference type="Proteomes" id="UP000311919"/>
    </source>
</evidence>
<organism evidence="6 7">
    <name type="scientific">Schistosoma japonicum</name>
    <name type="common">Blood fluke</name>
    <dbReference type="NCBI Taxonomy" id="6182"/>
    <lineage>
        <taxon>Eukaryota</taxon>
        <taxon>Metazoa</taxon>
        <taxon>Spiralia</taxon>
        <taxon>Lophotrochozoa</taxon>
        <taxon>Platyhelminthes</taxon>
        <taxon>Trematoda</taxon>
        <taxon>Digenea</taxon>
        <taxon>Strigeidida</taxon>
        <taxon>Schistosomatoidea</taxon>
        <taxon>Schistosomatidae</taxon>
        <taxon>Schistosoma</taxon>
    </lineage>
</organism>
<evidence type="ECO:0000256" key="1">
    <source>
        <dbReference type="ARBA" id="ARBA00022603"/>
    </source>
</evidence>
<gene>
    <name evidence="6" type="ORF">EWB00_001172</name>
</gene>
<sequence>MRVLELYSGIGGMHFAFQMSTLKHEVVAAIEINDIATDVYKHNFPNTLTLNRVIESFSANSLCSFNSNVWSLCPPCQPFTRLGKRMCEVDNRSSSFFHVLDLISILKPEGIILENVKGFEHSEPWRQLMKVLNACDYEYRQFLLSPLQFGIPNCRLRFYLVARSSSSSWNSNLKMGKSESIDLRPPIDSPVLPGCRCASCCGLVSHIEHTDDKFTDYIQFCLPVSEFLLTANDREELNFLDRKCLERYFRVLDIVRSCDKKTRCFTKGYSKRLEGTGSVIQTSMEDETGDKITSYYESNKENKQAVLQYAEQLKLRFFHSREVANMLCFPKRFDFPERVTEKQRLRLLGNSVNVLVRIIPPANPVNKPKPATLRNVP</sequence>
<dbReference type="SUPFAM" id="SSF53335">
    <property type="entry name" value="S-adenosyl-L-methionine-dependent methyltransferases"/>
    <property type="match status" value="1"/>
</dbReference>
<dbReference type="PROSITE" id="PS51679">
    <property type="entry name" value="SAM_MT_C5"/>
    <property type="match status" value="1"/>
</dbReference>
<keyword evidence="7" id="KW-1185">Reference proteome</keyword>
<dbReference type="Pfam" id="PF00145">
    <property type="entry name" value="DNA_methylase"/>
    <property type="match status" value="1"/>
</dbReference>
<evidence type="ECO:0000256" key="5">
    <source>
        <dbReference type="RuleBase" id="RU000416"/>
    </source>
</evidence>
<dbReference type="NCBIfam" id="TIGR00675">
    <property type="entry name" value="dcm"/>
    <property type="match status" value="1"/>
</dbReference>
<keyword evidence="2 4" id="KW-0808">Transferase</keyword>
<dbReference type="Gene3D" id="3.90.120.10">
    <property type="entry name" value="DNA Methylase, subunit A, domain 2"/>
    <property type="match status" value="1"/>
</dbReference>
<dbReference type="GO" id="GO:0005634">
    <property type="term" value="C:nucleus"/>
    <property type="evidence" value="ECO:0007669"/>
    <property type="project" value="TreeGrafter"/>
</dbReference>
<protein>
    <submittedName>
        <fullName evidence="6">tRNA (Cytosine-5-)-methyltransferase</fullName>
    </submittedName>
</protein>
<evidence type="ECO:0000313" key="6">
    <source>
        <dbReference type="EMBL" id="TNN15575.1"/>
    </source>
</evidence>
<dbReference type="GO" id="GO:0008168">
    <property type="term" value="F:methyltransferase activity"/>
    <property type="evidence" value="ECO:0007669"/>
    <property type="project" value="UniProtKB-KW"/>
</dbReference>
<dbReference type="InterPro" id="IPR001525">
    <property type="entry name" value="C5_MeTfrase"/>
</dbReference>
<accession>A0A4Z2DGL4</accession>
<evidence type="ECO:0000256" key="3">
    <source>
        <dbReference type="ARBA" id="ARBA00022691"/>
    </source>
</evidence>
<reference evidence="6 7" key="1">
    <citation type="submission" date="2019-03" db="EMBL/GenBank/DDBJ databases">
        <title>An improved genome assembly of the fluke Schistosoma japonicum.</title>
        <authorList>
            <person name="Hu W."/>
            <person name="Luo F."/>
            <person name="Yin M."/>
            <person name="Mo X."/>
            <person name="Sun C."/>
            <person name="Wu Q."/>
            <person name="Zhu B."/>
            <person name="Xiang M."/>
            <person name="Wang J."/>
            <person name="Wang Y."/>
            <person name="Zhang T."/>
            <person name="Xu B."/>
            <person name="Zheng H."/>
            <person name="Feng Z."/>
        </authorList>
    </citation>
    <scope>NUCLEOTIDE SEQUENCE [LARGE SCALE GENOMIC DNA]</scope>
    <source>
        <strain evidence="6">HuSjv2</strain>
        <tissue evidence="6">Worms</tissue>
    </source>
</reference>
<dbReference type="Proteomes" id="UP000311919">
    <property type="component" value="Unassembled WGS sequence"/>
</dbReference>
<dbReference type="Gene3D" id="3.40.50.150">
    <property type="entry name" value="Vaccinia Virus protein VP39"/>
    <property type="match status" value="1"/>
</dbReference>
<dbReference type="STRING" id="6182.A0A4Z2DGL4"/>
<evidence type="ECO:0000256" key="2">
    <source>
        <dbReference type="ARBA" id="ARBA00022679"/>
    </source>
</evidence>
<proteinExistence type="inferred from homology"/>
<name>A0A4Z2DGL4_SCHJA</name>
<dbReference type="InterPro" id="IPR050750">
    <property type="entry name" value="C5-MTase"/>
</dbReference>